<dbReference type="EMBL" id="JAULSY010000005">
    <property type="protein sequence ID" value="KAK0673594.1"/>
    <property type="molecule type" value="Genomic_DNA"/>
</dbReference>
<feature type="region of interest" description="Disordered" evidence="1">
    <location>
        <begin position="276"/>
        <end position="311"/>
    </location>
</feature>
<reference evidence="2" key="1">
    <citation type="submission" date="2023-06" db="EMBL/GenBank/DDBJ databases">
        <title>Genome-scale phylogeny and comparative genomics of the fungal order Sordariales.</title>
        <authorList>
            <consortium name="Lawrence Berkeley National Laboratory"/>
            <person name="Hensen N."/>
            <person name="Bonometti L."/>
            <person name="Westerberg I."/>
            <person name="Brannstrom I.O."/>
            <person name="Guillou S."/>
            <person name="Cros-Aarteil S."/>
            <person name="Calhoun S."/>
            <person name="Haridas S."/>
            <person name="Kuo A."/>
            <person name="Mondo S."/>
            <person name="Pangilinan J."/>
            <person name="Riley R."/>
            <person name="Labutti K."/>
            <person name="Andreopoulos B."/>
            <person name="Lipzen A."/>
            <person name="Chen C."/>
            <person name="Yanf M."/>
            <person name="Daum C."/>
            <person name="Ng V."/>
            <person name="Clum A."/>
            <person name="Steindorff A."/>
            <person name="Ohm R."/>
            <person name="Martin F."/>
            <person name="Silar P."/>
            <person name="Natvig D."/>
            <person name="Lalanne C."/>
            <person name="Gautier V."/>
            <person name="Ament-Velasquez S.L."/>
            <person name="Kruys A."/>
            <person name="Hutchinson M.I."/>
            <person name="Powell A.J."/>
            <person name="Barry K."/>
            <person name="Miller A.N."/>
            <person name="Grigoriev I.V."/>
            <person name="Debuchy R."/>
            <person name="Gladieux P."/>
            <person name="Thoren M.H."/>
            <person name="Johannesson H."/>
        </authorList>
    </citation>
    <scope>NUCLEOTIDE SEQUENCE</scope>
    <source>
        <strain evidence="2">CBS 307.81</strain>
    </source>
</reference>
<comment type="caution">
    <text evidence="2">The sequence shown here is derived from an EMBL/GenBank/DDBJ whole genome shotgun (WGS) entry which is preliminary data.</text>
</comment>
<evidence type="ECO:0000256" key="1">
    <source>
        <dbReference type="SAM" id="MobiDB-lite"/>
    </source>
</evidence>
<accession>A0AA40DGK1</accession>
<gene>
    <name evidence="2" type="ORF">QBC41DRAFT_214743</name>
</gene>
<sequence>MQSMTAEHLVPLPEQRLRQLYKLMNPIMTFIQWQLLADAIYINTSQTNTPHGIQPFRWKDEIDPDDLPRRIQIMQPNPGGIHFLTILNIKNIEKFNTRDLLLLTDLRSLVILRMEDNGTATTSHHSEFSCYKPSLNLNDNLVRGWSDKQQPFASLRSLILIAMPGSLSVHTLRYATKFPQIKVVHVNSPLTNPRPVIGRPLKDAPWWTAVECHYRPSWDTALNYAELGLDNPYTSVTLAPPEEPGQVNNKALLGSLSVWEFSRDWNIEVKRAEEAPVTAAAAPKRKATAESAGGVRPKSKKKIGDLLSSFG</sequence>
<proteinExistence type="predicted"/>
<evidence type="ECO:0000313" key="3">
    <source>
        <dbReference type="Proteomes" id="UP001174997"/>
    </source>
</evidence>
<dbReference type="AlphaFoldDB" id="A0AA40DGK1"/>
<protein>
    <submittedName>
        <fullName evidence="2">Uncharacterized protein</fullName>
    </submittedName>
</protein>
<evidence type="ECO:0000313" key="2">
    <source>
        <dbReference type="EMBL" id="KAK0673594.1"/>
    </source>
</evidence>
<keyword evidence="3" id="KW-1185">Reference proteome</keyword>
<name>A0AA40DGK1_9PEZI</name>
<organism evidence="2 3">
    <name type="scientific">Cercophora samala</name>
    <dbReference type="NCBI Taxonomy" id="330535"/>
    <lineage>
        <taxon>Eukaryota</taxon>
        <taxon>Fungi</taxon>
        <taxon>Dikarya</taxon>
        <taxon>Ascomycota</taxon>
        <taxon>Pezizomycotina</taxon>
        <taxon>Sordariomycetes</taxon>
        <taxon>Sordariomycetidae</taxon>
        <taxon>Sordariales</taxon>
        <taxon>Lasiosphaeriaceae</taxon>
        <taxon>Cercophora</taxon>
    </lineage>
</organism>
<dbReference type="Proteomes" id="UP001174997">
    <property type="component" value="Unassembled WGS sequence"/>
</dbReference>